<dbReference type="AlphaFoldDB" id="A0A3M2MDG6"/>
<dbReference type="Pfam" id="PF19730">
    <property type="entry name" value="DUF6221"/>
    <property type="match status" value="1"/>
</dbReference>
<proteinExistence type="predicted"/>
<evidence type="ECO:0000313" key="2">
    <source>
        <dbReference type="Proteomes" id="UP000282674"/>
    </source>
</evidence>
<sequence>MTDIVDFLRSRLDEDELFAARGPGGQPIQPADLVWTYEPDTADARDGGSVVARGHRILIDSPMVIAAHVARWDPARALAEVEAKRRLMAEHRDDGDGHCQGCGMNAYEEMCRNIDNCPVLAALASVYAHHPEYDETWRPA</sequence>
<accession>A0A3M2MDG6</accession>
<name>A0A3M2MDG6_9ACTN</name>
<comment type="caution">
    <text evidence="1">The sequence shown here is derived from an EMBL/GenBank/DDBJ whole genome shotgun (WGS) entry which is preliminary data.</text>
</comment>
<reference evidence="1 2" key="1">
    <citation type="submission" date="2018-10" db="EMBL/GenBank/DDBJ databases">
        <title>Isolation from soil.</title>
        <authorList>
            <person name="Hu J."/>
        </authorList>
    </citation>
    <scope>NUCLEOTIDE SEQUENCE [LARGE SCALE GENOMIC DNA]</scope>
    <source>
        <strain evidence="1 2">NEAU-Ht49</strain>
    </source>
</reference>
<evidence type="ECO:0000313" key="1">
    <source>
        <dbReference type="EMBL" id="RMI47592.1"/>
    </source>
</evidence>
<keyword evidence="2" id="KW-1185">Reference proteome</keyword>
<organism evidence="1 2">
    <name type="scientific">Actinomadura harenae</name>
    <dbReference type="NCBI Taxonomy" id="2483351"/>
    <lineage>
        <taxon>Bacteria</taxon>
        <taxon>Bacillati</taxon>
        <taxon>Actinomycetota</taxon>
        <taxon>Actinomycetes</taxon>
        <taxon>Streptosporangiales</taxon>
        <taxon>Thermomonosporaceae</taxon>
        <taxon>Actinomadura</taxon>
    </lineage>
</organism>
<dbReference type="EMBL" id="RFFG01000002">
    <property type="protein sequence ID" value="RMI47592.1"/>
    <property type="molecule type" value="Genomic_DNA"/>
</dbReference>
<dbReference type="InterPro" id="IPR046193">
    <property type="entry name" value="DUF6221"/>
</dbReference>
<protein>
    <submittedName>
        <fullName evidence="1">Uncharacterized protein</fullName>
    </submittedName>
</protein>
<gene>
    <name evidence="1" type="ORF">EBO15_01440</name>
</gene>
<dbReference type="Proteomes" id="UP000282674">
    <property type="component" value="Unassembled WGS sequence"/>
</dbReference>